<evidence type="ECO:0000259" key="2">
    <source>
        <dbReference type="Pfam" id="PF20091"/>
    </source>
</evidence>
<feature type="domain" description="Alpha/beta hydrolase" evidence="2">
    <location>
        <begin position="14"/>
        <end position="416"/>
    </location>
</feature>
<evidence type="ECO:0000313" key="6">
    <source>
        <dbReference type="Proteomes" id="UP001141650"/>
    </source>
</evidence>
<reference evidence="3" key="2">
    <citation type="submission" date="2020-07" db="EMBL/GenBank/DDBJ databases">
        <authorList>
            <person name="Pettersson B.M.F."/>
            <person name="Behra P.R.K."/>
            <person name="Ramesh M."/>
            <person name="Das S."/>
            <person name="Dasgupta S."/>
            <person name="Kirsebom L.A."/>
        </authorList>
    </citation>
    <scope>NUCLEOTIDE SEQUENCE</scope>
    <source>
        <strain evidence="3">CCUG 55640</strain>
    </source>
</reference>
<comment type="caution">
    <text evidence="3">The sequence shown here is derived from an EMBL/GenBank/DDBJ whole genome shotgun (WGS) entry which is preliminary data.</text>
</comment>
<reference evidence="4 5" key="1">
    <citation type="submission" date="2017-02" db="EMBL/GenBank/DDBJ databases">
        <title>The new phylogeny of genus Mycobacterium.</title>
        <authorList>
            <person name="Tortoli E."/>
            <person name="Trovato A."/>
            <person name="Cirillo D.M."/>
        </authorList>
    </citation>
    <scope>NUCLEOTIDE SEQUENCE [LARGE SCALE GENOMIC DNA]</scope>
    <source>
        <strain evidence="4 5">DSM 45230</strain>
    </source>
</reference>
<keyword evidence="5" id="KW-1185">Reference proteome</keyword>
<evidence type="ECO:0000313" key="5">
    <source>
        <dbReference type="Proteomes" id="UP000192319"/>
    </source>
</evidence>
<organism evidence="3 6">
    <name type="scientific">Mycobacterium alsense</name>
    <dbReference type="NCBI Taxonomy" id="324058"/>
    <lineage>
        <taxon>Bacteria</taxon>
        <taxon>Bacillati</taxon>
        <taxon>Actinomycetota</taxon>
        <taxon>Actinomycetes</taxon>
        <taxon>Mycobacteriales</taxon>
        <taxon>Mycobacteriaceae</taxon>
        <taxon>Mycobacterium</taxon>
    </lineage>
</organism>
<evidence type="ECO:0000256" key="1">
    <source>
        <dbReference type="SAM" id="MobiDB-lite"/>
    </source>
</evidence>
<evidence type="ECO:0000313" key="3">
    <source>
        <dbReference type="EMBL" id="MCV7380950.1"/>
    </source>
</evidence>
<reference evidence="3" key="3">
    <citation type="journal article" date="2022" name="BMC Genomics">
        <title>Comparative genome analysis of mycobacteria focusing on tRNA and non-coding RNA.</title>
        <authorList>
            <person name="Behra P.R.K."/>
            <person name="Pettersson B.M.F."/>
            <person name="Ramesh M."/>
            <person name="Das S."/>
            <person name="Dasgupta S."/>
            <person name="Kirsebom L.A."/>
        </authorList>
    </citation>
    <scope>NUCLEOTIDE SEQUENCE</scope>
    <source>
        <strain evidence="3">CCUG 55640</strain>
    </source>
</reference>
<proteinExistence type="predicted"/>
<feature type="region of interest" description="Disordered" evidence="1">
    <location>
        <begin position="1"/>
        <end position="28"/>
    </location>
</feature>
<evidence type="ECO:0000313" key="4">
    <source>
        <dbReference type="EMBL" id="OQZ91361.1"/>
    </source>
</evidence>
<accession>A0AA42BZK9</accession>
<dbReference type="Proteomes" id="UP000192319">
    <property type="component" value="Unassembled WGS sequence"/>
</dbReference>
<dbReference type="EMBL" id="MVHD01000010">
    <property type="protein sequence ID" value="OQZ91361.1"/>
    <property type="molecule type" value="Genomic_DNA"/>
</dbReference>
<gene>
    <name evidence="4" type="ORF">BST11_08520</name>
    <name evidence="3" type="ORF">H7K38_20170</name>
</gene>
<dbReference type="EMBL" id="JACKVH010000017">
    <property type="protein sequence ID" value="MCV7380950.1"/>
    <property type="molecule type" value="Genomic_DNA"/>
</dbReference>
<protein>
    <recommendedName>
        <fullName evidence="2">Alpha/beta hydrolase domain-containing protein</fullName>
    </recommendedName>
</protein>
<dbReference type="AlphaFoldDB" id="A0AA42BZK9"/>
<name>A0AA42BZK9_9MYCO</name>
<sequence length="428" mass="45690">MMQSRTQLREMPTGPGVPETSATRPPSEFDDVLPEFAADYTEAEYLLEGTANAYGGPATGPARIATTGHRYVTRILVRHPKSGRFSGRVVVEPFNTTYGVDRDALWLHVAGLLQAQGDAWVGVSVRAWSAEQLKQRDPRRYGELDIPSNDLVWDLLRTVGTLVKESGEVRRVYLGGYSQSAVDVATFAAAFGAVYDGYFPASHAASLTPLAVGEGLPRFEYAPVPAVGVPVVEIQPQSDVEGFAFEDFVNPGGASVRRDDSDAAGDLFRLYEIAGAPHAARIAGCDGDGSSFPMAAFVRAALRNLFRWAEDGIAPPRAPRVALRVDDTVAEAAVDRFGNAVGGVPSPFLEVPLARYEAHSTPGPLCALVGREAPLPHAVLAGRYGDARTYLAEFATSLDAAIEAGFLLGDDRAEILQAQTVKAKAAFA</sequence>
<dbReference type="InterPro" id="IPR045394">
    <property type="entry name" value="Abhydrolase_dom"/>
</dbReference>
<dbReference type="Pfam" id="PF20091">
    <property type="entry name" value="Abhydrolase_10"/>
    <property type="match status" value="1"/>
</dbReference>
<dbReference type="Proteomes" id="UP001141650">
    <property type="component" value="Unassembled WGS sequence"/>
</dbReference>